<organism evidence="3">
    <name type="scientific">Lepeophtheirus salmonis</name>
    <name type="common">Salmon louse</name>
    <name type="synonym">Caligus salmonis</name>
    <dbReference type="NCBI Taxonomy" id="72036"/>
    <lineage>
        <taxon>Eukaryota</taxon>
        <taxon>Metazoa</taxon>
        <taxon>Ecdysozoa</taxon>
        <taxon>Arthropoda</taxon>
        <taxon>Crustacea</taxon>
        <taxon>Multicrustacea</taxon>
        <taxon>Hexanauplia</taxon>
        <taxon>Copepoda</taxon>
        <taxon>Siphonostomatoida</taxon>
        <taxon>Caligidae</taxon>
        <taxon>Lepeophtheirus</taxon>
    </lineage>
</organism>
<evidence type="ECO:0000259" key="2">
    <source>
        <dbReference type="Pfam" id="PF16978"/>
    </source>
</evidence>
<proteinExistence type="inferred from homology"/>
<dbReference type="InterPro" id="IPR031567">
    <property type="entry name" value="CRIM_dom"/>
</dbReference>
<evidence type="ECO:0000256" key="1">
    <source>
        <dbReference type="ARBA" id="ARBA00009407"/>
    </source>
</evidence>
<evidence type="ECO:0000313" key="3">
    <source>
        <dbReference type="EMBL" id="CDW28885.1"/>
    </source>
</evidence>
<dbReference type="InterPro" id="IPR008828">
    <property type="entry name" value="Sin1/Avo1"/>
</dbReference>
<protein>
    <recommendedName>
        <fullName evidence="2">CRIM domain-containing protein</fullName>
    </recommendedName>
</protein>
<name>A0A0K2TSX1_LEPSM</name>
<dbReference type="PANTHER" id="PTHR13335">
    <property type="entry name" value="TARGET OF RAPAMYCIN COMPLEX 2 SUBUNIT MAPKAP1"/>
    <property type="match status" value="1"/>
</dbReference>
<sequence length="224" mass="25656">MALYDNKLFVLSHIRHSYILSDDTGNASNVLGPGDVDYSFLGSSCNGEENEECRSFDIRSGMSHRLRSNTEIKFEKFKRERRNAPQKTKIISWFDPEDPIDPSVAEQLFILKESYRQSPNASLLTKRISSIPERPHNLFTLYANFDATTSSSGNKTVKVTVFIPQSDNPQLPFTLVILPSTKIHEIIGLVCYKYSQENRNPPLKQRVDSYGLFWGIVHYFKLQT</sequence>
<dbReference type="GO" id="GO:0005886">
    <property type="term" value="C:plasma membrane"/>
    <property type="evidence" value="ECO:0007669"/>
    <property type="project" value="TreeGrafter"/>
</dbReference>
<dbReference type="OrthoDB" id="241990at2759"/>
<dbReference type="GO" id="GO:0031932">
    <property type="term" value="C:TORC2 complex"/>
    <property type="evidence" value="ECO:0007669"/>
    <property type="project" value="InterPro"/>
</dbReference>
<dbReference type="Pfam" id="PF16978">
    <property type="entry name" value="CRIM"/>
    <property type="match status" value="1"/>
</dbReference>
<dbReference type="AlphaFoldDB" id="A0A0K2TSX1"/>
<feature type="domain" description="CRIM" evidence="2">
    <location>
        <begin position="122"/>
        <end position="205"/>
    </location>
</feature>
<dbReference type="GO" id="GO:0038203">
    <property type="term" value="P:TORC2 signaling"/>
    <property type="evidence" value="ECO:0007669"/>
    <property type="project" value="TreeGrafter"/>
</dbReference>
<dbReference type="GO" id="GO:0005546">
    <property type="term" value="F:phosphatidylinositol-4,5-bisphosphate binding"/>
    <property type="evidence" value="ECO:0007669"/>
    <property type="project" value="TreeGrafter"/>
</dbReference>
<dbReference type="PANTHER" id="PTHR13335:SF1">
    <property type="entry name" value="TARGET OF RAPAMYCIN COMPLEX 2 SUBUNIT MAPKAP1"/>
    <property type="match status" value="1"/>
</dbReference>
<dbReference type="EMBL" id="HACA01011524">
    <property type="protein sequence ID" value="CDW28885.1"/>
    <property type="molecule type" value="Transcribed_RNA"/>
</dbReference>
<reference evidence="3" key="1">
    <citation type="submission" date="2014-05" db="EMBL/GenBank/DDBJ databases">
        <authorList>
            <person name="Chronopoulou M."/>
        </authorList>
    </citation>
    <scope>NUCLEOTIDE SEQUENCE</scope>
    <source>
        <tissue evidence="3">Whole organism</tissue>
    </source>
</reference>
<comment type="similarity">
    <text evidence="1">Belongs to the SIN1 family.</text>
</comment>
<accession>A0A0K2TSX1</accession>
<dbReference type="GO" id="GO:0005737">
    <property type="term" value="C:cytoplasm"/>
    <property type="evidence" value="ECO:0007669"/>
    <property type="project" value="TreeGrafter"/>
</dbReference>